<evidence type="ECO:0000313" key="2">
    <source>
        <dbReference type="Proteomes" id="UP000282674"/>
    </source>
</evidence>
<dbReference type="Proteomes" id="UP000282674">
    <property type="component" value="Unassembled WGS sequence"/>
</dbReference>
<protein>
    <submittedName>
        <fullName evidence="1">DUF2303 family protein</fullName>
    </submittedName>
</protein>
<gene>
    <name evidence="1" type="ORF">EBO15_01400</name>
</gene>
<keyword evidence="2" id="KW-1185">Reference proteome</keyword>
<dbReference type="OrthoDB" id="3598762at2"/>
<dbReference type="Pfam" id="PF10065">
    <property type="entry name" value="DUF2303"/>
    <property type="match status" value="1"/>
</dbReference>
<accession>A0A3M2MCZ0</accession>
<dbReference type="RefSeq" id="WP_122192434.1">
    <property type="nucleotide sequence ID" value="NZ_JBHSKC010000016.1"/>
</dbReference>
<comment type="caution">
    <text evidence="1">The sequence shown here is derived from an EMBL/GenBank/DDBJ whole genome shotgun (WGS) entry which is preliminary data.</text>
</comment>
<dbReference type="InterPro" id="IPR019276">
    <property type="entry name" value="DUF2303"/>
</dbReference>
<name>A0A3M2MCZ0_9ACTN</name>
<organism evidence="1 2">
    <name type="scientific">Actinomadura harenae</name>
    <dbReference type="NCBI Taxonomy" id="2483351"/>
    <lineage>
        <taxon>Bacteria</taxon>
        <taxon>Bacillati</taxon>
        <taxon>Actinomycetota</taxon>
        <taxon>Actinomycetes</taxon>
        <taxon>Streptosporangiales</taxon>
        <taxon>Thermomonosporaceae</taxon>
        <taxon>Actinomadura</taxon>
    </lineage>
</organism>
<reference evidence="1 2" key="1">
    <citation type="submission" date="2018-10" db="EMBL/GenBank/DDBJ databases">
        <title>Isolation from soil.</title>
        <authorList>
            <person name="Hu J."/>
        </authorList>
    </citation>
    <scope>NUCLEOTIDE SEQUENCE [LARGE SCALE GENOMIC DNA]</scope>
    <source>
        <strain evidence="1 2">NEAU-Ht49</strain>
    </source>
</reference>
<evidence type="ECO:0000313" key="1">
    <source>
        <dbReference type="EMBL" id="RMI47584.1"/>
    </source>
</evidence>
<dbReference type="AlphaFoldDB" id="A0A3M2MCZ0"/>
<sequence length="277" mass="30861">MNALEQTRTENDALVETAILAAEPIRMEGGEIYGYRLNGRVEVVDLTADRYLDEPKYKRGTVTAADVASFALYYAKHADASSEVYADLDRGTVTAVLDAHLADVPRWEQHMLVLALTPTEAWKRWTTMDRRYLGQVDFAEFLEDNLSDLASEPVPAAEMLEIARTFQARTRVNFSSGVNAVSGDINLRYEETTDTSGGTKGQLTVPRAFAVGLAPFDDCAPYRLEARLRHRIKDGRLTLAYLLDRPEDVVRDAVKTVMTKVEETTGIKVMRGRPAAL</sequence>
<dbReference type="EMBL" id="RFFG01000002">
    <property type="protein sequence ID" value="RMI47584.1"/>
    <property type="molecule type" value="Genomic_DNA"/>
</dbReference>
<proteinExistence type="predicted"/>